<dbReference type="SUPFAM" id="SSF74924">
    <property type="entry name" value="Cap-Gly domain"/>
    <property type="match status" value="1"/>
</dbReference>
<keyword evidence="1" id="KW-0175">Coiled coil</keyword>
<dbReference type="Pfam" id="PF01302">
    <property type="entry name" value="CAP_GLY"/>
    <property type="match status" value="1"/>
</dbReference>
<feature type="region of interest" description="Disordered" evidence="2">
    <location>
        <begin position="340"/>
        <end position="389"/>
    </location>
</feature>
<dbReference type="PANTHER" id="PTHR13958">
    <property type="entry name" value="CENTROSOME-ASSOCIATED PROTEIN 350"/>
    <property type="match status" value="1"/>
</dbReference>
<feature type="compositionally biased region" description="Basic and acidic residues" evidence="2">
    <location>
        <begin position="380"/>
        <end position="389"/>
    </location>
</feature>
<feature type="compositionally biased region" description="Polar residues" evidence="2">
    <location>
        <begin position="340"/>
        <end position="366"/>
    </location>
</feature>
<sequence length="2969" mass="330439">MNVPVATERKSFLPLRLRTNTLVESTSIPIISRQTTAVTTSMPLAIHNDAKSSFTVGDRVLINGVKRGTLRYKGAVKFAQGVFCGIELDEPDGKHDGQVNNIRYFQCKTNYGIFVPHDKVVLAPRELTCPSPRTISRLRPPAKMTRSFTLPSSMDNQIQPTQIKTSQTSAHLPDIIPNSPISIQSIPKIETIKESIVSDDHDIIKPTSETKTLIEPPSEIKTSIEPPSLTTDEPLETIETDFIDSVSLILQQLQQEQKIFSIPLCTSITNSEEGAIYYDDDDDDDEIDELDNESIADSVMSEQKQSIHRLSSTIDSTKSIQTDLSFDINDNITFIKNNLSNSNKPSINSTRSINKSKINPQDNKVNINMKRPSIPTSVPEVKKSFERKSSVPLANSLSSLSKSPLMSSRQRLVSTNLLKSATLSGSQSKLNQLYSRSNSLASSQSDLTSNQPNKSKIPSKSTPKKIQGKSPSVDLSLDKKSNNSRHSLDSSDNKLIIQKIICQSSEVTNQRLKNQYQQLLNHFDLMHILSQYYITENEQIKQQYELKLSKIRIAYNQLKISIEQLQSSFKNELAILNEQHQNQINIMKETSKEKFIEYQQQIDKLLNEKIKLESHCTSLQEQVDRFMEEMANSEHADPLLRRVEILEKDRTSLQTALEIKNQELTQLRTKFNEQVFQREDQLALQKRIDMVENRNQDLVCLLRGWQLNEKAVVVERDQLKEQLAQLERDKQQLTFENETLIYSLRQRSSSISFTQTSKSNFNSCSTQKLRNRAHSFSSIITTNTRQNRHLTRSLSLNCILNRNVDDTYYSSKLPEFNNQPTIVGIPLAKVAIRLYLNLYTTNDGRPPSNIKIMINACFDLSSMNSISSPMIGGQYFRSPSISQIPTVSQQQSYIQSYSAPAMSVSAIPSQNILDVSDSSFSQNNNAPGLMIATDPIDTGRIRSEPFIANIDVNVEIDESSVPSMNMRNPDFPQQIVPSAIPHYQSPMLQSQSLEFNNLPSMTPSQVPAHYSCYNNLQIVGNINIQNIFHLNSLQQSTISDIINSQSQSSGYSFPSFHYPYHTIVINLRVNIYVHTLTLGSQSNVQRYGLRLYNPLRNVDDTYYSSKLPEFNNQPTIVGIPLAKVAIRLYLNLYTTNDGRPPSNIKIMINACFDLSSMNSISSPMIGGQYFRSPSISQIPTVSQQQQPYYQSPFSPGMSMPTMNVAQPSNIVGTVDVSVSLIHMLFVPQWNVYLKINSMPSSSGSLETSDSRSVPSSVQMPYNINVGSVGVDNMSPSVTMLVGAPSNDTTSIAYDRPTGMQVPSLSFTDTANINVDVEVPDMPSFDSYYSTAIEQPRIPTVSHYSSSVLFPPSLPYNNLPSMTPSQVPAHYSCYNNLQIIGNINVQNIFHLNSLQQTTISDIINSQSQSSGYSFPSFHYPYHTIVINLRVNIYVHTLTLGSQSNVQRYGLRLYNPLRNVDDTYYSSKLPEFNNQPTIVGIPLAKVAIRLYLNLYTTNDGRPPSNIKIMINACFDLSSMNSISSPMIGGQYFRSPSISQIPTVSQQQSYIQSYSAPAMSVSAIPSQNILDVSDSSFSQNNNAPGLMIATDPIDTGRIRSEPFIANIDVNVEIDESSVPSMNMRNPDFPQQIVPSAIPHYQSPMLQSQSLEFNNLPSMTPSQVPAHYSCYNNLQIVGNINIQNIFHLNSLQQSTISDIINSQSQSSGYSFPSFHYPYHTIVINLRVNIYVHTLTLGSQSNVQRYGLRLYNPLRNVDDTYYSSKLPEFNNQPTIVGIPLAKVAIRLYLNLYTTNDGRPPSNIKIMINACFDLSSMNSISSPMIGGQYFRSPSISQIPTVSQQQQPYYQSPFSPGMSMPTMNVAQPSNIDGTVDVSIIDPSASTDNRIPSSPLIGTIDINEIIGRQPGSFGSMPSPNKPVPFSRTPGQCFDQILIIGGSHITMIRSRNPTHQIVGPEINFGGTGYTFSSPSDTYEFEIHFAQPFTMKYVFIPYSANVESFKVEASHAGMLGVFTSTNTKDGLVVDGFPTMLVSMLVITIIHTTDGYLPSHITLNIGVCNPIYSPSNEGNETPEMIDCTPQLRLLGNPKQVTRVDIKTPTIHIKPNNLINPNQDGMDFPTTEEYIIDIVLSKTMSMDSITLNPLSNVDSFKIQCHNSHGYYLEIKSIIGWKTINGLANTQANLIRIILLGTEDGNPPNHISIKIAACIPTGLPKIMRSPFKHELITKRRKPSKYNINRFNIPEDQLTMTYTEQQIPISEELFQPDIVQSPTSVELTANVDVQPIQDSAMGTLSSPILEQPPTSIAYLPLINSQSQFIQNQIPERNTQAQTDIVVETIRQPIIQTQSSPVIMLTPIFTASNVNQPLQSQQFIEKPLPSPALPLSPPNLQAQESILVLGKTQPSISLPPHLTRSPSGYTCSHNYQITTNVHINNIYTLCGCSQSSLMDSTSSNSLFNNNGYSFSSHHYPFQTIVISLKFTGYVQSLSLGSKSNVQKYGLRVFNPLRNVDDTYYSSIDPNTGQPTISNIHIAKVAIRLYINLYTTNDGRPPRNIQFNFNICFDLRSSSNGDRKFVMIEEPVISSSILMPERIEYIPQQQIVIQSTLKPNVQILPSPIIPASLIVQISPSPTIIGTRIFDQSSSSDAEIPVVIEQQQPIVSSQVPSAVIETIFSPIQLVPQEIVRIQPSPAMHAPIVDTSASISIIEQPSVANIRRPVPLLQQQQQQQQQPMVAPPAPTAVISNIFSPIQSIPQAIVLTQPSPIIDASIVNVSATIQFIEKPIIYQPSPIEIPQTNIIQQPIPAISSSMSSPVIIRTIFSEIQSPPEETVLRLPSPEIDTPRIPAPAYDTLSSPHITGQMTVQVIEHTYSSRIIPSPSSAVSSSYAQPIEQQPVFERTLPSGMIPSISIEIQAPRIHMIPSPIIPPPIIETDATMVPSSIPSSRRSTEMCSCQCPISGLVPIVYNNRQQSCTIGTIRKR</sequence>
<dbReference type="EMBL" id="CAJNOO010000333">
    <property type="protein sequence ID" value="CAF0909186.1"/>
    <property type="molecule type" value="Genomic_DNA"/>
</dbReference>
<comment type="caution">
    <text evidence="4">The sequence shown here is derived from an EMBL/GenBank/DDBJ whole genome shotgun (WGS) entry which is preliminary data.</text>
</comment>
<dbReference type="Proteomes" id="UP000663882">
    <property type="component" value="Unassembled WGS sequence"/>
</dbReference>
<gene>
    <name evidence="4" type="ORF">RFH988_LOCUS9393</name>
</gene>
<dbReference type="InterPro" id="IPR028750">
    <property type="entry name" value="CEP350/CC187"/>
</dbReference>
<feature type="region of interest" description="Disordered" evidence="2">
    <location>
        <begin position="435"/>
        <end position="489"/>
    </location>
</feature>
<feature type="compositionally biased region" description="Basic and acidic residues" evidence="2">
    <location>
        <begin position="476"/>
        <end position="489"/>
    </location>
</feature>
<evidence type="ECO:0000313" key="4">
    <source>
        <dbReference type="EMBL" id="CAF0909186.1"/>
    </source>
</evidence>
<protein>
    <recommendedName>
        <fullName evidence="3">CAP-Gly domain-containing protein</fullName>
    </recommendedName>
</protein>
<dbReference type="GO" id="GO:0005813">
    <property type="term" value="C:centrosome"/>
    <property type="evidence" value="ECO:0007669"/>
    <property type="project" value="InterPro"/>
</dbReference>
<dbReference type="SMART" id="SM01052">
    <property type="entry name" value="CAP_GLY"/>
    <property type="match status" value="1"/>
</dbReference>
<proteinExistence type="predicted"/>
<evidence type="ECO:0000256" key="1">
    <source>
        <dbReference type="SAM" id="Coils"/>
    </source>
</evidence>
<dbReference type="InterPro" id="IPR036859">
    <property type="entry name" value="CAP-Gly_dom_sf"/>
</dbReference>
<feature type="domain" description="CAP-Gly" evidence="3">
    <location>
        <begin position="74"/>
        <end position="116"/>
    </location>
</feature>
<feature type="coiled-coil region" evidence="1">
    <location>
        <begin position="709"/>
        <end position="736"/>
    </location>
</feature>
<evidence type="ECO:0000313" key="5">
    <source>
        <dbReference type="Proteomes" id="UP000663882"/>
    </source>
</evidence>
<accession>A0A814A3Z6</accession>
<evidence type="ECO:0000259" key="3">
    <source>
        <dbReference type="PROSITE" id="PS50245"/>
    </source>
</evidence>
<dbReference type="Gene3D" id="2.30.30.190">
    <property type="entry name" value="CAP Gly-rich-like domain"/>
    <property type="match status" value="1"/>
</dbReference>
<reference evidence="4" key="1">
    <citation type="submission" date="2021-02" db="EMBL/GenBank/DDBJ databases">
        <authorList>
            <person name="Nowell W R."/>
        </authorList>
    </citation>
    <scope>NUCLEOTIDE SEQUENCE</scope>
</reference>
<feature type="coiled-coil region" evidence="1">
    <location>
        <begin position="570"/>
        <end position="663"/>
    </location>
</feature>
<name>A0A814A3Z6_9BILA</name>
<dbReference type="GO" id="GO:0034453">
    <property type="term" value="P:microtubule anchoring"/>
    <property type="evidence" value="ECO:0007669"/>
    <property type="project" value="InterPro"/>
</dbReference>
<dbReference type="PROSITE" id="PS50245">
    <property type="entry name" value="CAP_GLY_2"/>
    <property type="match status" value="1"/>
</dbReference>
<dbReference type="InterPro" id="IPR000938">
    <property type="entry name" value="CAP-Gly_domain"/>
</dbReference>
<dbReference type="PANTHER" id="PTHR13958:SF3">
    <property type="entry name" value="CAP-GLY DOMAIN-CONTAINING PROTEIN-RELATED"/>
    <property type="match status" value="1"/>
</dbReference>
<organism evidence="4 5">
    <name type="scientific">Rotaria sordida</name>
    <dbReference type="NCBI Taxonomy" id="392033"/>
    <lineage>
        <taxon>Eukaryota</taxon>
        <taxon>Metazoa</taxon>
        <taxon>Spiralia</taxon>
        <taxon>Gnathifera</taxon>
        <taxon>Rotifera</taxon>
        <taxon>Eurotatoria</taxon>
        <taxon>Bdelloidea</taxon>
        <taxon>Philodinida</taxon>
        <taxon>Philodinidae</taxon>
        <taxon>Rotaria</taxon>
    </lineage>
</organism>
<feature type="compositionally biased region" description="Polar residues" evidence="2">
    <location>
        <begin position="435"/>
        <end position="453"/>
    </location>
</feature>
<evidence type="ECO:0000256" key="2">
    <source>
        <dbReference type="SAM" id="MobiDB-lite"/>
    </source>
</evidence>
<dbReference type="OrthoDB" id="10047107at2759"/>
<dbReference type="GO" id="GO:0008017">
    <property type="term" value="F:microtubule binding"/>
    <property type="evidence" value="ECO:0007669"/>
    <property type="project" value="InterPro"/>
</dbReference>